<dbReference type="InterPro" id="IPR011333">
    <property type="entry name" value="SKP1/BTB/POZ_sf"/>
</dbReference>
<dbReference type="EMBL" id="JBJQND010000009">
    <property type="protein sequence ID" value="KAL3866684.1"/>
    <property type="molecule type" value="Genomic_DNA"/>
</dbReference>
<proteinExistence type="predicted"/>
<accession>A0ABD3VYJ0</accession>
<feature type="domain" description="BTB" evidence="1">
    <location>
        <begin position="12"/>
        <end position="110"/>
    </location>
</feature>
<protein>
    <recommendedName>
        <fullName evidence="1">BTB domain-containing protein</fullName>
    </recommendedName>
</protein>
<evidence type="ECO:0000313" key="2">
    <source>
        <dbReference type="EMBL" id="KAL3866684.1"/>
    </source>
</evidence>
<organism evidence="2 3">
    <name type="scientific">Sinanodonta woodiana</name>
    <name type="common">Chinese pond mussel</name>
    <name type="synonym">Anodonta woodiana</name>
    <dbReference type="NCBI Taxonomy" id="1069815"/>
    <lineage>
        <taxon>Eukaryota</taxon>
        <taxon>Metazoa</taxon>
        <taxon>Spiralia</taxon>
        <taxon>Lophotrochozoa</taxon>
        <taxon>Mollusca</taxon>
        <taxon>Bivalvia</taxon>
        <taxon>Autobranchia</taxon>
        <taxon>Heteroconchia</taxon>
        <taxon>Palaeoheterodonta</taxon>
        <taxon>Unionida</taxon>
        <taxon>Unionoidea</taxon>
        <taxon>Unionidae</taxon>
        <taxon>Unioninae</taxon>
        <taxon>Sinanodonta</taxon>
    </lineage>
</organism>
<dbReference type="Proteomes" id="UP001634394">
    <property type="component" value="Unassembled WGS sequence"/>
</dbReference>
<dbReference type="PANTHER" id="PTHR14499">
    <property type="entry name" value="POTASSIUM CHANNEL TETRAMERIZATION DOMAIN-CONTAINING"/>
    <property type="match status" value="1"/>
</dbReference>
<dbReference type="InterPro" id="IPR003131">
    <property type="entry name" value="T1-type_BTB"/>
</dbReference>
<evidence type="ECO:0000259" key="1">
    <source>
        <dbReference type="SMART" id="SM00225"/>
    </source>
</evidence>
<sequence>MGLADLVLSFPPVIELNVGGTHYTTSLLTLTKCKDNMLSAMFSGNYDVTLDKGGRYFIDADGDYFIYILNYLRYGELPPPQRAERVYMEAVYFGVHSLIEELNQYPDIVAAIQRDKFRAQFPGYSDCISSILSTALQMNSEKVDTSSSVVLLLYARENQSDDENFRLFHICLYDSDHQREITPDVKLGQWRNNSSEQDVFRCLLYDLEKKGFFVTGYCMGKCLYKSGENECRKLYYKLTFHWWKS</sequence>
<dbReference type="PANTHER" id="PTHR14499:SF145">
    <property type="entry name" value="POTASSIUM CHANNEL REGULATORY PROTEIN-LIKE"/>
    <property type="match status" value="1"/>
</dbReference>
<keyword evidence="3" id="KW-1185">Reference proteome</keyword>
<dbReference type="Pfam" id="PF25611">
    <property type="entry name" value="KCTD_C"/>
    <property type="match status" value="1"/>
</dbReference>
<dbReference type="AlphaFoldDB" id="A0ABD3VYJ0"/>
<gene>
    <name evidence="2" type="ORF">ACJMK2_043965</name>
</gene>
<dbReference type="Gene3D" id="3.30.710.10">
    <property type="entry name" value="Potassium Channel Kv1.1, Chain A"/>
    <property type="match status" value="1"/>
</dbReference>
<name>A0ABD3VYJ0_SINWO</name>
<dbReference type="InterPro" id="IPR057890">
    <property type="entry name" value="KCTD7/14_C"/>
</dbReference>
<dbReference type="Pfam" id="PF02214">
    <property type="entry name" value="BTB_2"/>
    <property type="match status" value="1"/>
</dbReference>
<dbReference type="SUPFAM" id="SSF54695">
    <property type="entry name" value="POZ domain"/>
    <property type="match status" value="1"/>
</dbReference>
<dbReference type="InterPro" id="IPR000210">
    <property type="entry name" value="BTB/POZ_dom"/>
</dbReference>
<evidence type="ECO:0000313" key="3">
    <source>
        <dbReference type="Proteomes" id="UP001634394"/>
    </source>
</evidence>
<dbReference type="SMART" id="SM00225">
    <property type="entry name" value="BTB"/>
    <property type="match status" value="1"/>
</dbReference>
<comment type="caution">
    <text evidence="2">The sequence shown here is derived from an EMBL/GenBank/DDBJ whole genome shotgun (WGS) entry which is preliminary data.</text>
</comment>
<reference evidence="2 3" key="1">
    <citation type="submission" date="2024-11" db="EMBL/GenBank/DDBJ databases">
        <title>Chromosome-level genome assembly of the freshwater bivalve Anodonta woodiana.</title>
        <authorList>
            <person name="Chen X."/>
        </authorList>
    </citation>
    <scope>NUCLEOTIDE SEQUENCE [LARGE SCALE GENOMIC DNA]</scope>
    <source>
        <strain evidence="2">MN2024</strain>
        <tissue evidence="2">Gills</tissue>
    </source>
</reference>